<dbReference type="InterPro" id="IPR013094">
    <property type="entry name" value="AB_hydrolase_3"/>
</dbReference>
<evidence type="ECO:0000256" key="1">
    <source>
        <dbReference type="ARBA" id="ARBA00010515"/>
    </source>
</evidence>
<organism evidence="5 6">
    <name type="scientific">Exiguobacterium antarcticum</name>
    <dbReference type="NCBI Taxonomy" id="132920"/>
    <lineage>
        <taxon>Bacteria</taxon>
        <taxon>Bacillati</taxon>
        <taxon>Bacillota</taxon>
        <taxon>Bacilli</taxon>
        <taxon>Bacillales</taxon>
        <taxon>Bacillales Family XII. Incertae Sedis</taxon>
        <taxon>Exiguobacterium</taxon>
    </lineage>
</organism>
<gene>
    <name evidence="5" type="ORF">QK289_11550</name>
</gene>
<dbReference type="PANTHER" id="PTHR48081">
    <property type="entry name" value="AB HYDROLASE SUPERFAMILY PROTEIN C4A8.06C"/>
    <property type="match status" value="1"/>
</dbReference>
<dbReference type="Proteomes" id="UP001243286">
    <property type="component" value="Unassembled WGS sequence"/>
</dbReference>
<dbReference type="InterPro" id="IPR033140">
    <property type="entry name" value="Lipase_GDXG_put_SER_AS"/>
</dbReference>
<comment type="similarity">
    <text evidence="1">Belongs to the 'GDXG' lipolytic enzyme family.</text>
</comment>
<dbReference type="PROSITE" id="PS01174">
    <property type="entry name" value="LIPASE_GDXG_SER"/>
    <property type="match status" value="1"/>
</dbReference>
<sequence>MAQDYNKLVDLLATDMTSEMQDGVQVVIKPVPDRKERGVLDPRVLAVTLKQQQEHLAESVPFSLEAARAGMGWVNTDLTTTVITTEEVLIPSVAQPILARIYRPQSTELLPAVVYFHGGGFFGGTLEPVEHPCRLLAERANVVVISVDYRLAPEHPFPAGLNDCFTAVTWVYEQAEELGINRTQLAVAGDSAGGNLATVCALLDREQQTQMIQYQVLLYPVVNLAALPTDDFEWRLDDYDINENQEIVQGIVTALEDSDGLLNRLYLQGTTDVQDPHVSPLFSDKLAGLPEALIITAEYDYLRLEGEAYGRKLARAGVKTKRIQYNGMDHAFIEKLGQYPQAEDCITEIANGLKGRFAVMKSDTKTIGR</sequence>
<dbReference type="GO" id="GO:0016787">
    <property type="term" value="F:hydrolase activity"/>
    <property type="evidence" value="ECO:0007669"/>
    <property type="project" value="UniProtKB-KW"/>
</dbReference>
<dbReference type="EMBL" id="JASBQV010000019">
    <property type="protein sequence ID" value="MDI3235642.1"/>
    <property type="molecule type" value="Genomic_DNA"/>
</dbReference>
<dbReference type="InterPro" id="IPR050300">
    <property type="entry name" value="GDXG_lipolytic_enzyme"/>
</dbReference>
<name>A0ABT6R3W8_9BACL</name>
<comment type="caution">
    <text evidence="5">The sequence shown here is derived from an EMBL/GenBank/DDBJ whole genome shotgun (WGS) entry which is preliminary data.</text>
</comment>
<reference evidence="5 6" key="1">
    <citation type="submission" date="2023-04" db="EMBL/GenBank/DDBJ databases">
        <title>Antarctic isolates genomes.</title>
        <authorList>
            <person name="Dimov S.G."/>
        </authorList>
    </citation>
    <scope>NUCLEOTIDE SEQUENCE [LARGE SCALE GENOMIC DNA]</scope>
    <source>
        <strain evidence="5 6">AL19</strain>
    </source>
</reference>
<accession>A0ABT6R3W8</accession>
<evidence type="ECO:0000256" key="3">
    <source>
        <dbReference type="PROSITE-ProRule" id="PRU10038"/>
    </source>
</evidence>
<dbReference type="PANTHER" id="PTHR48081:SF8">
    <property type="entry name" value="ALPHA_BETA HYDROLASE FOLD-3 DOMAIN-CONTAINING PROTEIN-RELATED"/>
    <property type="match status" value="1"/>
</dbReference>
<protein>
    <submittedName>
        <fullName evidence="5">Alpha/beta hydrolase</fullName>
    </submittedName>
</protein>
<feature type="active site" evidence="3">
    <location>
        <position position="191"/>
    </location>
</feature>
<dbReference type="RefSeq" id="WP_282356688.1">
    <property type="nucleotide sequence ID" value="NZ_JASBQV010000019.1"/>
</dbReference>
<evidence type="ECO:0000256" key="2">
    <source>
        <dbReference type="ARBA" id="ARBA00022801"/>
    </source>
</evidence>
<dbReference type="InterPro" id="IPR029058">
    <property type="entry name" value="AB_hydrolase_fold"/>
</dbReference>
<evidence type="ECO:0000313" key="6">
    <source>
        <dbReference type="Proteomes" id="UP001243286"/>
    </source>
</evidence>
<dbReference type="SUPFAM" id="SSF53474">
    <property type="entry name" value="alpha/beta-Hydrolases"/>
    <property type="match status" value="1"/>
</dbReference>
<dbReference type="Gene3D" id="3.40.50.1820">
    <property type="entry name" value="alpha/beta hydrolase"/>
    <property type="match status" value="1"/>
</dbReference>
<proteinExistence type="inferred from homology"/>
<feature type="domain" description="Alpha/beta hydrolase fold-3" evidence="4">
    <location>
        <begin position="113"/>
        <end position="333"/>
    </location>
</feature>
<keyword evidence="2 5" id="KW-0378">Hydrolase</keyword>
<evidence type="ECO:0000259" key="4">
    <source>
        <dbReference type="Pfam" id="PF07859"/>
    </source>
</evidence>
<dbReference type="Pfam" id="PF07859">
    <property type="entry name" value="Abhydrolase_3"/>
    <property type="match status" value="1"/>
</dbReference>
<evidence type="ECO:0000313" key="5">
    <source>
        <dbReference type="EMBL" id="MDI3235642.1"/>
    </source>
</evidence>
<keyword evidence="6" id="KW-1185">Reference proteome</keyword>